<gene>
    <name evidence="4" type="primary">LOC103507121</name>
</gene>
<dbReference type="KEGG" id="dci:103507121"/>
<evidence type="ECO:0000313" key="4">
    <source>
        <dbReference type="RefSeq" id="XP_008469789.1"/>
    </source>
</evidence>
<evidence type="ECO:0000256" key="1">
    <source>
        <dbReference type="SAM" id="MobiDB-lite"/>
    </source>
</evidence>
<name>A0A1S3CXI8_DIACI</name>
<keyword evidence="2" id="KW-0732">Signal</keyword>
<feature type="region of interest" description="Disordered" evidence="1">
    <location>
        <begin position="32"/>
        <end position="53"/>
    </location>
</feature>
<sequence length="236" mass="27202">MMTSSEYYMLLQVVITVLLQTASHASIIDNEIHSDQNHQDNTQRSSEELSKTEYKLPLSRPISFSRKLWENEIGDTHNKRCLRRHERIAENSDPNQTSNGAIQNLNNSQETKNSALGGYFGNNVTMTIDEHRNYSKNVKLNRAIIAKMKQNPQKLRRLMRLKKAKAKFVKFFQEANPLQDMMKSDIQDLMPLMKGFMPVLQPIPLTNSQSIAPIPAYRKLMETPLETNTPLLEDEK</sequence>
<feature type="chain" id="PRO_5010380193" evidence="2">
    <location>
        <begin position="26"/>
        <end position="236"/>
    </location>
</feature>
<dbReference type="Proteomes" id="UP000079169">
    <property type="component" value="Unplaced"/>
</dbReference>
<reference evidence="4" key="1">
    <citation type="submission" date="2025-08" db="UniProtKB">
        <authorList>
            <consortium name="RefSeq"/>
        </authorList>
    </citation>
    <scope>IDENTIFICATION</scope>
</reference>
<dbReference type="AlphaFoldDB" id="A0A1S3CXI8"/>
<evidence type="ECO:0000256" key="2">
    <source>
        <dbReference type="SAM" id="SignalP"/>
    </source>
</evidence>
<dbReference type="PaxDb" id="121845-A0A1S3CXI8"/>
<dbReference type="GeneID" id="103507121"/>
<protein>
    <submittedName>
        <fullName evidence="4">Uncharacterized protein LOC103507121</fullName>
    </submittedName>
</protein>
<accession>A0A1S3CXI8</accession>
<organism evidence="3 4">
    <name type="scientific">Diaphorina citri</name>
    <name type="common">Asian citrus psyllid</name>
    <dbReference type="NCBI Taxonomy" id="121845"/>
    <lineage>
        <taxon>Eukaryota</taxon>
        <taxon>Metazoa</taxon>
        <taxon>Ecdysozoa</taxon>
        <taxon>Arthropoda</taxon>
        <taxon>Hexapoda</taxon>
        <taxon>Insecta</taxon>
        <taxon>Pterygota</taxon>
        <taxon>Neoptera</taxon>
        <taxon>Paraneoptera</taxon>
        <taxon>Hemiptera</taxon>
        <taxon>Sternorrhyncha</taxon>
        <taxon>Psylloidea</taxon>
        <taxon>Psyllidae</taxon>
        <taxon>Diaphorininae</taxon>
        <taxon>Diaphorina</taxon>
    </lineage>
</organism>
<proteinExistence type="predicted"/>
<dbReference type="RefSeq" id="XP_008469789.1">
    <property type="nucleotide sequence ID" value="XM_008471567.2"/>
</dbReference>
<keyword evidence="3" id="KW-1185">Reference proteome</keyword>
<feature type="signal peptide" evidence="2">
    <location>
        <begin position="1"/>
        <end position="25"/>
    </location>
</feature>
<evidence type="ECO:0000313" key="3">
    <source>
        <dbReference type="Proteomes" id="UP000079169"/>
    </source>
</evidence>